<dbReference type="OrthoDB" id="409189at2759"/>
<dbReference type="SUPFAM" id="SSF52402">
    <property type="entry name" value="Adenine nucleotide alpha hydrolases-like"/>
    <property type="match status" value="1"/>
</dbReference>
<proteinExistence type="predicted"/>
<sequence>MSVVEQQSYILDFFGFQCPTVAERRSASSYFDDVLLSRRFEFEYFQEGISVLSELIWHLETYDVTSVRASTPMYFMSRKIAELGVKVVLSGEGADEIFGGYLYFHNAPNDDEFEKVISFHNFSKCLRNSIATLF</sequence>
<keyword evidence="2" id="KW-0067">ATP-binding</keyword>
<dbReference type="PANTHER" id="PTHR11772:SF2">
    <property type="entry name" value="ASPARAGINE SYNTHETASE [GLUTAMINE-HYDROLYZING]"/>
    <property type="match status" value="1"/>
</dbReference>
<dbReference type="CDD" id="cd01991">
    <property type="entry name" value="Asn_synthase_B_C"/>
    <property type="match status" value="1"/>
</dbReference>
<protein>
    <recommendedName>
        <fullName evidence="3">Asparagine synthetase domain-containing protein</fullName>
    </recommendedName>
</protein>
<dbReference type="Proteomes" id="UP000271098">
    <property type="component" value="Unassembled WGS sequence"/>
</dbReference>
<evidence type="ECO:0000256" key="1">
    <source>
        <dbReference type="ARBA" id="ARBA00022741"/>
    </source>
</evidence>
<evidence type="ECO:0000313" key="5">
    <source>
        <dbReference type="Proteomes" id="UP000271098"/>
    </source>
</evidence>
<keyword evidence="5" id="KW-1185">Reference proteome</keyword>
<dbReference type="PANTHER" id="PTHR11772">
    <property type="entry name" value="ASPARAGINE SYNTHETASE"/>
    <property type="match status" value="1"/>
</dbReference>
<dbReference type="EMBL" id="UYRT01023053">
    <property type="protein sequence ID" value="VDK61035.1"/>
    <property type="molecule type" value="Genomic_DNA"/>
</dbReference>
<dbReference type="InterPro" id="IPR050795">
    <property type="entry name" value="Asn_Synthetase"/>
</dbReference>
<dbReference type="InterPro" id="IPR001962">
    <property type="entry name" value="Asn_synthase"/>
</dbReference>
<organism evidence="4 5">
    <name type="scientific">Gongylonema pulchrum</name>
    <dbReference type="NCBI Taxonomy" id="637853"/>
    <lineage>
        <taxon>Eukaryota</taxon>
        <taxon>Metazoa</taxon>
        <taxon>Ecdysozoa</taxon>
        <taxon>Nematoda</taxon>
        <taxon>Chromadorea</taxon>
        <taxon>Rhabditida</taxon>
        <taxon>Spirurina</taxon>
        <taxon>Spiruromorpha</taxon>
        <taxon>Spiruroidea</taxon>
        <taxon>Gongylonematidae</taxon>
        <taxon>Gongylonema</taxon>
    </lineage>
</organism>
<name>A0A3P6S2Z8_9BILA</name>
<dbReference type="GO" id="GO:0005829">
    <property type="term" value="C:cytosol"/>
    <property type="evidence" value="ECO:0007669"/>
    <property type="project" value="TreeGrafter"/>
</dbReference>
<dbReference type="Gene3D" id="3.40.50.620">
    <property type="entry name" value="HUPs"/>
    <property type="match status" value="1"/>
</dbReference>
<evidence type="ECO:0000313" key="4">
    <source>
        <dbReference type="EMBL" id="VDK61035.1"/>
    </source>
</evidence>
<evidence type="ECO:0000256" key="2">
    <source>
        <dbReference type="ARBA" id="ARBA00022840"/>
    </source>
</evidence>
<dbReference type="AlphaFoldDB" id="A0A3P6S2Z8"/>
<dbReference type="InterPro" id="IPR014729">
    <property type="entry name" value="Rossmann-like_a/b/a_fold"/>
</dbReference>
<dbReference type="GO" id="GO:0006529">
    <property type="term" value="P:asparagine biosynthetic process"/>
    <property type="evidence" value="ECO:0007669"/>
    <property type="project" value="InterPro"/>
</dbReference>
<evidence type="ECO:0000259" key="3">
    <source>
        <dbReference type="Pfam" id="PF00733"/>
    </source>
</evidence>
<gene>
    <name evidence="4" type="ORF">GPUH_LOCUS8161</name>
</gene>
<keyword evidence="1" id="KW-0547">Nucleotide-binding</keyword>
<accession>A0A3P6S2Z8</accession>
<feature type="domain" description="Asparagine synthetase" evidence="3">
    <location>
        <begin position="46"/>
        <end position="115"/>
    </location>
</feature>
<dbReference type="Pfam" id="PF00733">
    <property type="entry name" value="Asn_synthase"/>
    <property type="match status" value="1"/>
</dbReference>
<dbReference type="GO" id="GO:0005524">
    <property type="term" value="F:ATP binding"/>
    <property type="evidence" value="ECO:0007669"/>
    <property type="project" value="UniProtKB-KW"/>
</dbReference>
<dbReference type="GO" id="GO:0004066">
    <property type="term" value="F:asparagine synthase (glutamine-hydrolyzing) activity"/>
    <property type="evidence" value="ECO:0007669"/>
    <property type="project" value="InterPro"/>
</dbReference>
<reference evidence="4 5" key="1">
    <citation type="submission" date="2018-11" db="EMBL/GenBank/DDBJ databases">
        <authorList>
            <consortium name="Pathogen Informatics"/>
        </authorList>
    </citation>
    <scope>NUCLEOTIDE SEQUENCE [LARGE SCALE GENOMIC DNA]</scope>
</reference>